<proteinExistence type="predicted"/>
<dbReference type="GeneID" id="82890898"/>
<dbReference type="EMBL" id="CP102294">
    <property type="protein sequence ID" value="UWN57976.1"/>
    <property type="molecule type" value="Genomic_DNA"/>
</dbReference>
<sequence length="162" mass="19303">MKTYVITLSKRFPTGHNRAGEPTHFWEKFIKGRDNYSCIYRDFWETTIPKIHTIRANYPLWKKRIAEVERGEACLSIRQWTGKPYRSKQVEIARLTKEDGVGIQRLEFVNGKLGLPRIGIVYQRKNEIALNDGLSFEDWENWFKNYDLAQPMAIIHFTKFRY</sequence>
<dbReference type="Proteomes" id="UP001059295">
    <property type="component" value="Chromosome"/>
</dbReference>
<gene>
    <name evidence="1" type="ORF">NQ491_04150</name>
</gene>
<evidence type="ECO:0000313" key="1">
    <source>
        <dbReference type="EMBL" id="UWN57976.1"/>
    </source>
</evidence>
<reference evidence="1" key="1">
    <citation type="journal article" date="2022" name="Cell">
        <title>Design, construction, and in vivo augmentation of a complex gut microbiome.</title>
        <authorList>
            <person name="Cheng A.G."/>
            <person name="Ho P.Y."/>
            <person name="Aranda-Diaz A."/>
            <person name="Jain S."/>
            <person name="Yu F.B."/>
            <person name="Meng X."/>
            <person name="Wang M."/>
            <person name="Iakiviak M."/>
            <person name="Nagashima K."/>
            <person name="Zhao A."/>
            <person name="Murugkar P."/>
            <person name="Patil A."/>
            <person name="Atabakhsh K."/>
            <person name="Weakley A."/>
            <person name="Yan J."/>
            <person name="Brumbaugh A.R."/>
            <person name="Higginbottom S."/>
            <person name="Dimas A."/>
            <person name="Shiver A.L."/>
            <person name="Deutschbauer A."/>
            <person name="Neff N."/>
            <person name="Sonnenburg J.L."/>
            <person name="Huang K.C."/>
            <person name="Fischbach M.A."/>
        </authorList>
    </citation>
    <scope>NUCLEOTIDE SEQUENCE</scope>
    <source>
        <strain evidence="1">AP11</strain>
    </source>
</reference>
<accession>A0ABY5V3B5</accession>
<evidence type="ECO:0000313" key="2">
    <source>
        <dbReference type="Proteomes" id="UP001059295"/>
    </source>
</evidence>
<protein>
    <recommendedName>
        <fullName evidence="3">ASCH domain-containing protein</fullName>
    </recommendedName>
</protein>
<dbReference type="RefSeq" id="WP_019246328.1">
    <property type="nucleotide sequence ID" value="NZ_CAPH01000015.1"/>
</dbReference>
<organism evidence="1 2">
    <name type="scientific">Alistipes ihumii AP11</name>
    <dbReference type="NCBI Taxonomy" id="1211813"/>
    <lineage>
        <taxon>Bacteria</taxon>
        <taxon>Pseudomonadati</taxon>
        <taxon>Bacteroidota</taxon>
        <taxon>Bacteroidia</taxon>
        <taxon>Bacteroidales</taxon>
        <taxon>Rikenellaceae</taxon>
        <taxon>Alistipes</taxon>
    </lineage>
</organism>
<keyword evidence="2" id="KW-1185">Reference proteome</keyword>
<evidence type="ECO:0008006" key="3">
    <source>
        <dbReference type="Google" id="ProtNLM"/>
    </source>
</evidence>
<name>A0ABY5V3B5_9BACT</name>